<organism evidence="1 2">
    <name type="scientific">Limosa lapponica baueri</name>
    <dbReference type="NCBI Taxonomy" id="1758121"/>
    <lineage>
        <taxon>Eukaryota</taxon>
        <taxon>Metazoa</taxon>
        <taxon>Chordata</taxon>
        <taxon>Craniata</taxon>
        <taxon>Vertebrata</taxon>
        <taxon>Euteleostomi</taxon>
        <taxon>Archelosauria</taxon>
        <taxon>Archosauria</taxon>
        <taxon>Dinosauria</taxon>
        <taxon>Saurischia</taxon>
        <taxon>Theropoda</taxon>
        <taxon>Coelurosauria</taxon>
        <taxon>Aves</taxon>
        <taxon>Neognathae</taxon>
        <taxon>Neoaves</taxon>
        <taxon>Charadriiformes</taxon>
        <taxon>Scolopacidae</taxon>
        <taxon>Limosa</taxon>
    </lineage>
</organism>
<dbReference type="OrthoDB" id="10549873at2759"/>
<reference evidence="2" key="2">
    <citation type="submission" date="2017-12" db="EMBL/GenBank/DDBJ databases">
        <title>Genome sequence of the Bar-tailed Godwit (Limosa lapponica baueri).</title>
        <authorList>
            <person name="Lima N.C.B."/>
            <person name="Parody-Merino A.M."/>
            <person name="Battley P.F."/>
            <person name="Fidler A.E."/>
            <person name="Prosdocimi F."/>
        </authorList>
    </citation>
    <scope>NUCLEOTIDE SEQUENCE [LARGE SCALE GENOMIC DNA]</scope>
</reference>
<evidence type="ECO:0000313" key="2">
    <source>
        <dbReference type="Proteomes" id="UP000233556"/>
    </source>
</evidence>
<keyword evidence="2" id="KW-1185">Reference proteome</keyword>
<accession>A0A2I0TBM9</accession>
<dbReference type="AlphaFoldDB" id="A0A2I0TBM9"/>
<dbReference type="EMBL" id="KZ513195">
    <property type="protein sequence ID" value="PKU31195.1"/>
    <property type="molecule type" value="Genomic_DNA"/>
</dbReference>
<sequence>MAKAMVKQAVPMQPMEDPMLGQVDVPEGGCDPVESLCWSRSSGRTCDPVGDPCWSSLKNCNPVLEKFVKDCLLFLFAAIVDDERLLAEEMDEASEHCL</sequence>
<proteinExistence type="predicted"/>
<evidence type="ECO:0000313" key="1">
    <source>
        <dbReference type="EMBL" id="PKU31195.1"/>
    </source>
</evidence>
<protein>
    <submittedName>
        <fullName evidence="1">Uncharacterized protein</fullName>
    </submittedName>
</protein>
<gene>
    <name evidence="1" type="ORF">llap_18501</name>
</gene>
<name>A0A2I0TBM9_LIMLA</name>
<dbReference type="Proteomes" id="UP000233556">
    <property type="component" value="Unassembled WGS sequence"/>
</dbReference>
<reference evidence="2" key="1">
    <citation type="submission" date="2017-11" db="EMBL/GenBank/DDBJ databases">
        <authorList>
            <person name="Lima N.C."/>
            <person name="Parody-Merino A.M."/>
            <person name="Battley P.F."/>
            <person name="Fidler A.E."/>
            <person name="Prosdocimi F."/>
        </authorList>
    </citation>
    <scope>NUCLEOTIDE SEQUENCE [LARGE SCALE GENOMIC DNA]</scope>
</reference>